<dbReference type="SUPFAM" id="SSF51695">
    <property type="entry name" value="PLC-like phosphodiesterases"/>
    <property type="match status" value="1"/>
</dbReference>
<dbReference type="EMBL" id="DVNJ01000018">
    <property type="protein sequence ID" value="HIU62810.1"/>
    <property type="molecule type" value="Genomic_DNA"/>
</dbReference>
<dbReference type="InterPro" id="IPR017946">
    <property type="entry name" value="PLC-like_Pdiesterase_TIM-brl"/>
</dbReference>
<proteinExistence type="predicted"/>
<dbReference type="Gene3D" id="3.20.20.190">
    <property type="entry name" value="Phosphatidylinositol (PI) phosphodiesterase"/>
    <property type="match status" value="1"/>
</dbReference>
<dbReference type="GO" id="GO:0008081">
    <property type="term" value="F:phosphoric diester hydrolase activity"/>
    <property type="evidence" value="ECO:0007669"/>
    <property type="project" value="InterPro"/>
</dbReference>
<evidence type="ECO:0000313" key="1">
    <source>
        <dbReference type="EMBL" id="HIU62810.1"/>
    </source>
</evidence>
<name>A0A9D1SK25_9FIRM</name>
<reference evidence="1" key="2">
    <citation type="journal article" date="2021" name="PeerJ">
        <title>Extensive microbial diversity within the chicken gut microbiome revealed by metagenomics and culture.</title>
        <authorList>
            <person name="Gilroy R."/>
            <person name="Ravi A."/>
            <person name="Getino M."/>
            <person name="Pursley I."/>
            <person name="Horton D.L."/>
            <person name="Alikhan N.F."/>
            <person name="Baker D."/>
            <person name="Gharbi K."/>
            <person name="Hall N."/>
            <person name="Watson M."/>
            <person name="Adriaenssens E.M."/>
            <person name="Foster-Nyarko E."/>
            <person name="Jarju S."/>
            <person name="Secka A."/>
            <person name="Antonio M."/>
            <person name="Oren A."/>
            <person name="Chaudhuri R.R."/>
            <person name="La Ragione R."/>
            <person name="Hildebrand F."/>
            <person name="Pallen M.J."/>
        </authorList>
    </citation>
    <scope>NUCLEOTIDE SEQUENCE</scope>
    <source>
        <strain evidence="1">9366</strain>
    </source>
</reference>
<gene>
    <name evidence="1" type="ORF">IAB07_03460</name>
</gene>
<accession>A0A9D1SK25</accession>
<dbReference type="CDD" id="cd08556">
    <property type="entry name" value="GDPD"/>
    <property type="match status" value="1"/>
</dbReference>
<dbReference type="GO" id="GO:0006629">
    <property type="term" value="P:lipid metabolic process"/>
    <property type="evidence" value="ECO:0007669"/>
    <property type="project" value="InterPro"/>
</dbReference>
<protein>
    <submittedName>
        <fullName evidence="1">Glycerophosphodiester phosphodiesterase</fullName>
    </submittedName>
</protein>
<dbReference type="AlphaFoldDB" id="A0A9D1SK25"/>
<reference evidence="1" key="1">
    <citation type="submission" date="2020-10" db="EMBL/GenBank/DDBJ databases">
        <authorList>
            <person name="Gilroy R."/>
        </authorList>
    </citation>
    <scope>NUCLEOTIDE SEQUENCE</scope>
    <source>
        <strain evidence="1">9366</strain>
    </source>
</reference>
<comment type="caution">
    <text evidence="1">The sequence shown here is derived from an EMBL/GenBank/DDBJ whole genome shotgun (WGS) entry which is preliminary data.</text>
</comment>
<organism evidence="1 2">
    <name type="scientific">Candidatus Caccalectryoclostridium excrementigallinarum</name>
    <dbReference type="NCBI Taxonomy" id="2840710"/>
    <lineage>
        <taxon>Bacteria</taxon>
        <taxon>Bacillati</taxon>
        <taxon>Bacillota</taxon>
        <taxon>Clostridia</taxon>
        <taxon>Christensenellales</taxon>
        <taxon>Christensenellaceae</taxon>
        <taxon>Christensenellaceae incertae sedis</taxon>
        <taxon>Candidatus Caccalectryoclostridium</taxon>
    </lineage>
</organism>
<sequence>MFITAHGGAHKTGRNSRLYFERIPEYKCDILEVDIRQKGGLLYLSHMPTLCPKKCLTLEYAFEKVKEHGVYINCDMKQRGLLEDVLALARKMGVEDKILFTGNVIDEDEVKKLSGGRVFFNKLKGLAFKEGNAAAIKKRMLDERFAGINANKMFVSDAFLRECREEGVDVSLFTLNTEEDAKRYAGMKLYNLTCNNPACVRAVYEGLR</sequence>
<dbReference type="Proteomes" id="UP000824145">
    <property type="component" value="Unassembled WGS sequence"/>
</dbReference>
<evidence type="ECO:0000313" key="2">
    <source>
        <dbReference type="Proteomes" id="UP000824145"/>
    </source>
</evidence>